<sequence length="134" mass="15283">MNESDKFIADLKRIVKYERAKNGGRLNIHDVCKAMADFFVKANPPAPSLAAGVFDYWKGTYVDSSSNIDLEPTEENLYRLCAMKNFLCGVDDKNEILCERDWKELSEAVRFEAEDIPLDLLERMMAIVVDKDAL</sequence>
<evidence type="ECO:0000313" key="2">
    <source>
        <dbReference type="Proteomes" id="UP000671995"/>
    </source>
</evidence>
<proteinExistence type="predicted"/>
<protein>
    <submittedName>
        <fullName evidence="1">Uncharacterized protein</fullName>
    </submittedName>
</protein>
<gene>
    <name evidence="1" type="ORF">HRI96_11395</name>
</gene>
<name>A0A975IDF8_9SPIR</name>
<dbReference type="EMBL" id="CP054257">
    <property type="protein sequence ID" value="QTQ12747.1"/>
    <property type="molecule type" value="Genomic_DNA"/>
</dbReference>
<dbReference type="RefSeq" id="WP_210117458.1">
    <property type="nucleotide sequence ID" value="NZ_CP054257.1"/>
</dbReference>
<organism evidence="1 2">
    <name type="scientific">Treponema parvum</name>
    <dbReference type="NCBI Taxonomy" id="138851"/>
    <lineage>
        <taxon>Bacteria</taxon>
        <taxon>Pseudomonadati</taxon>
        <taxon>Spirochaetota</taxon>
        <taxon>Spirochaetia</taxon>
        <taxon>Spirochaetales</taxon>
        <taxon>Treponemataceae</taxon>
        <taxon>Treponema</taxon>
    </lineage>
</organism>
<dbReference type="AlphaFoldDB" id="A0A975IDF8"/>
<accession>A0A975IDF8</accession>
<reference evidence="1" key="2">
    <citation type="journal article" date="2021" name="Microbiol. Resour. Announc.">
        <title>Complete Genome Sequences of Three Human Oral Treponema parvum Isolates.</title>
        <authorList>
            <person name="Zeng H."/>
            <person name="Watt R.M."/>
        </authorList>
    </citation>
    <scope>NUCLEOTIDE SEQUENCE</scope>
    <source>
        <strain evidence="1">ATCC 700773</strain>
    </source>
</reference>
<evidence type="ECO:0000313" key="1">
    <source>
        <dbReference type="EMBL" id="QTQ12747.1"/>
    </source>
</evidence>
<reference evidence="1" key="1">
    <citation type="submission" date="2020-05" db="EMBL/GenBank/DDBJ databases">
        <authorList>
            <person name="Zeng H."/>
            <person name="Chan Y.K."/>
            <person name="Watt R.M."/>
        </authorList>
    </citation>
    <scope>NUCLEOTIDE SEQUENCE</scope>
    <source>
        <strain evidence="1">ATCC 700773</strain>
    </source>
</reference>
<dbReference type="Proteomes" id="UP000671995">
    <property type="component" value="Chromosome"/>
</dbReference>